<organism evidence="1 2">
    <name type="scientific">Hyalangium minutum</name>
    <dbReference type="NCBI Taxonomy" id="394096"/>
    <lineage>
        <taxon>Bacteria</taxon>
        <taxon>Pseudomonadati</taxon>
        <taxon>Myxococcota</taxon>
        <taxon>Myxococcia</taxon>
        <taxon>Myxococcales</taxon>
        <taxon>Cystobacterineae</taxon>
        <taxon>Archangiaceae</taxon>
        <taxon>Hyalangium</taxon>
    </lineage>
</organism>
<dbReference type="STRING" id="394096.DB31_4217"/>
<name>A0A085W348_9BACT</name>
<proteinExistence type="predicted"/>
<evidence type="ECO:0000313" key="2">
    <source>
        <dbReference type="Proteomes" id="UP000028725"/>
    </source>
</evidence>
<dbReference type="AlphaFoldDB" id="A0A085W348"/>
<comment type="caution">
    <text evidence="1">The sequence shown here is derived from an EMBL/GenBank/DDBJ whole genome shotgun (WGS) entry which is preliminary data.</text>
</comment>
<evidence type="ECO:0000313" key="1">
    <source>
        <dbReference type="EMBL" id="KFE62111.1"/>
    </source>
</evidence>
<sequence length="545" mass="58968">MENDTAYFRDVATGGRVFALGEREGQSWHSTAEDPAGTQRIHAKVVFHPSYLGRENCFVDTGTETALCGSNTIFIDFFSVSQCIKPGLWTWRFFEDDKEFSSGKYTVHPTLPPGTTPAINQGVFGQEYDKTGEPIRRKGCMLVSLTEMLQYHGVQPGPDVSNPVLDLNRWLILNGGFVGGDIDPHKIEDYAMCKGRVAGCRPVYVHYQGPSVGSELKMDICRFGAQPIRILGPRIVSGRPLPTHWAPATGFTSDALTDVFLADPNGGEVDKLYSSYKDRANYEPIPNGQTRVFNGEEFIITDKGRNGLFIVLHSPVHLMVTDPAGRRTGLDVSSGQPLSEIPHAAYDPGGYGDVMDEDRGDPNPPRSFVMTQSSAGNYTLDVTGTAAGNYTLDIRSYDRAGTDTTSTFADLPIQAGERHGYALSYSPEPGAPPAVVGGFDGGGQRPRDVNQFLTYIRPLDSRTSLPAGTTSSSVILKYGPTTLPETFSASLNGVDVSALFHPAPGSFEAVTLNLQAGSNVLILSIDGRIGRRTATDSDRLVLVVN</sequence>
<reference evidence="1 2" key="1">
    <citation type="submission" date="2014-04" db="EMBL/GenBank/DDBJ databases">
        <title>Genome assembly of Hyalangium minutum DSM 14724.</title>
        <authorList>
            <person name="Sharma G."/>
            <person name="Subramanian S."/>
        </authorList>
    </citation>
    <scope>NUCLEOTIDE SEQUENCE [LARGE SCALE GENOMIC DNA]</scope>
    <source>
        <strain evidence="1 2">DSM 14724</strain>
    </source>
</reference>
<dbReference type="EMBL" id="JMCB01000023">
    <property type="protein sequence ID" value="KFE62111.1"/>
    <property type="molecule type" value="Genomic_DNA"/>
</dbReference>
<accession>A0A085W348</accession>
<gene>
    <name evidence="1" type="ORF">DB31_4217</name>
</gene>
<keyword evidence="2" id="KW-1185">Reference proteome</keyword>
<protein>
    <submittedName>
        <fullName evidence="1">Uncharacterized protein</fullName>
    </submittedName>
</protein>
<dbReference type="Proteomes" id="UP000028725">
    <property type="component" value="Unassembled WGS sequence"/>
</dbReference>